<dbReference type="GO" id="GO:0047617">
    <property type="term" value="F:fatty acyl-CoA hydrolase activity"/>
    <property type="evidence" value="ECO:0007669"/>
    <property type="project" value="TreeGrafter"/>
</dbReference>
<evidence type="ECO:0000256" key="2">
    <source>
        <dbReference type="ARBA" id="ARBA00022801"/>
    </source>
</evidence>
<dbReference type="Pfam" id="PF13279">
    <property type="entry name" value="4HBT_2"/>
    <property type="match status" value="1"/>
</dbReference>
<gene>
    <name evidence="3" type="ORF">SAMN02745823_02630</name>
</gene>
<evidence type="ECO:0000313" key="4">
    <source>
        <dbReference type="Proteomes" id="UP000183995"/>
    </source>
</evidence>
<dbReference type="STRING" id="1123282.SAMN02745823_02630"/>
<keyword evidence="2 3" id="KW-0378">Hydrolase</keyword>
<dbReference type="SUPFAM" id="SSF54637">
    <property type="entry name" value="Thioesterase/thiol ester dehydrase-isomerase"/>
    <property type="match status" value="1"/>
</dbReference>
<dbReference type="PIRSF" id="PIRSF003230">
    <property type="entry name" value="YbgC"/>
    <property type="match status" value="1"/>
</dbReference>
<dbReference type="Gene3D" id="3.10.129.10">
    <property type="entry name" value="Hotdog Thioesterase"/>
    <property type="match status" value="1"/>
</dbReference>
<dbReference type="PANTHER" id="PTHR31793:SF27">
    <property type="entry name" value="NOVEL THIOESTERASE SUPERFAMILY DOMAIN AND SAPOSIN A-TYPE DOMAIN CONTAINING PROTEIN (0610012H03RIK)"/>
    <property type="match status" value="1"/>
</dbReference>
<dbReference type="PANTHER" id="PTHR31793">
    <property type="entry name" value="4-HYDROXYBENZOYL-COA THIOESTERASE FAMILY MEMBER"/>
    <property type="match status" value="1"/>
</dbReference>
<dbReference type="InterPro" id="IPR029069">
    <property type="entry name" value="HotDog_dom_sf"/>
</dbReference>
<dbReference type="Proteomes" id="UP000183995">
    <property type="component" value="Unassembled WGS sequence"/>
</dbReference>
<dbReference type="AlphaFoldDB" id="A0A1M5YMU2"/>
<keyword evidence="4" id="KW-1185">Reference proteome</keyword>
<proteinExistence type="inferred from homology"/>
<dbReference type="OrthoDB" id="9800856at2"/>
<accession>A0A1M5YMU2</accession>
<sequence length="145" mass="16314">MKTKTKLTVRYAETDQMGIVHHSNYPVWFEAGRTDFIRQTGVSYSDIEARGVLMPLYEIACRFKSPARYEDEVTVVTSLKELSRVRIILSYEVVRDSDGALLATGETLHAFTDKGLRPLNAERAAPDVYKLLKAALEVPSGFKKS</sequence>
<dbReference type="CDD" id="cd00586">
    <property type="entry name" value="4HBT"/>
    <property type="match status" value="1"/>
</dbReference>
<reference evidence="3 4" key="1">
    <citation type="submission" date="2016-11" db="EMBL/GenBank/DDBJ databases">
        <authorList>
            <person name="Jaros S."/>
            <person name="Januszkiewicz K."/>
            <person name="Wedrychowicz H."/>
        </authorList>
    </citation>
    <scope>NUCLEOTIDE SEQUENCE [LARGE SCALE GENOMIC DNA]</scope>
    <source>
        <strain evidence="3 4">DSM 10068</strain>
    </source>
</reference>
<evidence type="ECO:0000256" key="1">
    <source>
        <dbReference type="ARBA" id="ARBA00005953"/>
    </source>
</evidence>
<protein>
    <submittedName>
        <fullName evidence="3">Acyl-CoA thioester hydrolase</fullName>
    </submittedName>
</protein>
<dbReference type="NCBIfam" id="TIGR00051">
    <property type="entry name" value="YbgC/FadM family acyl-CoA thioesterase"/>
    <property type="match status" value="1"/>
</dbReference>
<comment type="similarity">
    <text evidence="1">Belongs to the 4-hydroxybenzoyl-CoA thioesterase family.</text>
</comment>
<dbReference type="InterPro" id="IPR050563">
    <property type="entry name" value="4-hydroxybenzoyl-CoA_TE"/>
</dbReference>
<dbReference type="InterPro" id="IPR006684">
    <property type="entry name" value="YbgC/YbaW"/>
</dbReference>
<dbReference type="RefSeq" id="WP_073079758.1">
    <property type="nucleotide sequence ID" value="NZ_FQXV01000009.1"/>
</dbReference>
<dbReference type="EMBL" id="FQXV01000009">
    <property type="protein sequence ID" value="SHI12883.1"/>
    <property type="molecule type" value="Genomic_DNA"/>
</dbReference>
<evidence type="ECO:0000313" key="3">
    <source>
        <dbReference type="EMBL" id="SHI12883.1"/>
    </source>
</evidence>
<name>A0A1M5YMU2_9FIRM</name>
<organism evidence="3 4">
    <name type="scientific">Sporobacter termitidis DSM 10068</name>
    <dbReference type="NCBI Taxonomy" id="1123282"/>
    <lineage>
        <taxon>Bacteria</taxon>
        <taxon>Bacillati</taxon>
        <taxon>Bacillota</taxon>
        <taxon>Clostridia</taxon>
        <taxon>Eubacteriales</taxon>
        <taxon>Oscillospiraceae</taxon>
        <taxon>Sporobacter</taxon>
    </lineage>
</organism>